<dbReference type="InterPro" id="IPR036236">
    <property type="entry name" value="Znf_C2H2_sf"/>
</dbReference>
<evidence type="ECO:0000313" key="4">
    <source>
        <dbReference type="Proteomes" id="UP001516400"/>
    </source>
</evidence>
<dbReference type="EMBL" id="JABFTP020000083">
    <property type="protein sequence ID" value="KAL3275250.1"/>
    <property type="molecule type" value="Genomic_DNA"/>
</dbReference>
<keyword evidence="4" id="KW-1185">Reference proteome</keyword>
<name>A0ABD2N8Z2_9CUCU</name>
<keyword evidence="1" id="KW-0863">Zinc-finger</keyword>
<dbReference type="Gene3D" id="3.30.160.60">
    <property type="entry name" value="Classic Zinc Finger"/>
    <property type="match status" value="1"/>
</dbReference>
<proteinExistence type="predicted"/>
<feature type="domain" description="C2H2-type" evidence="2">
    <location>
        <begin position="92"/>
        <end position="121"/>
    </location>
</feature>
<dbReference type="Proteomes" id="UP001516400">
    <property type="component" value="Unassembled WGS sequence"/>
</dbReference>
<dbReference type="InterPro" id="IPR013087">
    <property type="entry name" value="Znf_C2H2_type"/>
</dbReference>
<organism evidence="3 4">
    <name type="scientific">Cryptolaemus montrouzieri</name>
    <dbReference type="NCBI Taxonomy" id="559131"/>
    <lineage>
        <taxon>Eukaryota</taxon>
        <taxon>Metazoa</taxon>
        <taxon>Ecdysozoa</taxon>
        <taxon>Arthropoda</taxon>
        <taxon>Hexapoda</taxon>
        <taxon>Insecta</taxon>
        <taxon>Pterygota</taxon>
        <taxon>Neoptera</taxon>
        <taxon>Endopterygota</taxon>
        <taxon>Coleoptera</taxon>
        <taxon>Polyphaga</taxon>
        <taxon>Cucujiformia</taxon>
        <taxon>Coccinelloidea</taxon>
        <taxon>Coccinellidae</taxon>
        <taxon>Scymninae</taxon>
        <taxon>Scymnini</taxon>
        <taxon>Cryptolaemus</taxon>
    </lineage>
</organism>
<keyword evidence="1" id="KW-0862">Zinc</keyword>
<evidence type="ECO:0000256" key="1">
    <source>
        <dbReference type="PROSITE-ProRule" id="PRU00042"/>
    </source>
</evidence>
<accession>A0ABD2N8Z2</accession>
<sequence length="121" mass="14093">MHTNEPIYAVEPDGLFSCLKCGAKYGKKYNVKRHFIYECGVEPKFQCIVCGNYPFFITETGRFGCNTCEASYKHKRHLQRHVKYECLVDPKFSCNNCGKNFKHKSHLTSHTKRGKNCNTRF</sequence>
<comment type="caution">
    <text evidence="3">The sequence shown here is derived from an EMBL/GenBank/DDBJ whole genome shotgun (WGS) entry which is preliminary data.</text>
</comment>
<dbReference type="AlphaFoldDB" id="A0ABD2N8Z2"/>
<dbReference type="GO" id="GO:0008270">
    <property type="term" value="F:zinc ion binding"/>
    <property type="evidence" value="ECO:0007669"/>
    <property type="project" value="UniProtKB-KW"/>
</dbReference>
<reference evidence="3 4" key="1">
    <citation type="journal article" date="2021" name="BMC Biol.">
        <title>Horizontally acquired antibacterial genes associated with adaptive radiation of ladybird beetles.</title>
        <authorList>
            <person name="Li H.S."/>
            <person name="Tang X.F."/>
            <person name="Huang Y.H."/>
            <person name="Xu Z.Y."/>
            <person name="Chen M.L."/>
            <person name="Du X.Y."/>
            <person name="Qiu B.Y."/>
            <person name="Chen P.T."/>
            <person name="Zhang W."/>
            <person name="Slipinski A."/>
            <person name="Escalona H.E."/>
            <person name="Waterhouse R.M."/>
            <person name="Zwick A."/>
            <person name="Pang H."/>
        </authorList>
    </citation>
    <scope>NUCLEOTIDE SEQUENCE [LARGE SCALE GENOMIC DNA]</scope>
    <source>
        <strain evidence="3">SYSU2018</strain>
    </source>
</reference>
<dbReference type="Gene3D" id="3.30.1490.490">
    <property type="match status" value="1"/>
</dbReference>
<keyword evidence="1" id="KW-0479">Metal-binding</keyword>
<gene>
    <name evidence="3" type="ORF">HHI36_020019</name>
</gene>
<protein>
    <recommendedName>
        <fullName evidence="2">C2H2-type domain-containing protein</fullName>
    </recommendedName>
</protein>
<dbReference type="SUPFAM" id="SSF57667">
    <property type="entry name" value="beta-beta-alpha zinc fingers"/>
    <property type="match status" value="1"/>
</dbReference>
<evidence type="ECO:0000259" key="2">
    <source>
        <dbReference type="PROSITE" id="PS50157"/>
    </source>
</evidence>
<evidence type="ECO:0000313" key="3">
    <source>
        <dbReference type="EMBL" id="KAL3275250.1"/>
    </source>
</evidence>
<dbReference type="PROSITE" id="PS50157">
    <property type="entry name" value="ZINC_FINGER_C2H2_2"/>
    <property type="match status" value="1"/>
</dbReference>
<dbReference type="Pfam" id="PF00096">
    <property type="entry name" value="zf-C2H2"/>
    <property type="match status" value="1"/>
</dbReference>